<dbReference type="CDD" id="cd07381">
    <property type="entry name" value="MPP_CapA"/>
    <property type="match status" value="1"/>
</dbReference>
<dbReference type="AlphaFoldDB" id="A0A6G8Q5E7"/>
<organism evidence="4 5">
    <name type="scientific">Rubrobacter tropicus</name>
    <dbReference type="NCBI Taxonomy" id="2653851"/>
    <lineage>
        <taxon>Bacteria</taxon>
        <taxon>Bacillati</taxon>
        <taxon>Actinomycetota</taxon>
        <taxon>Rubrobacteria</taxon>
        <taxon>Rubrobacterales</taxon>
        <taxon>Rubrobacteraceae</taxon>
        <taxon>Rubrobacter</taxon>
    </lineage>
</organism>
<dbReference type="Proteomes" id="UP000501452">
    <property type="component" value="Chromosome"/>
</dbReference>
<sequence length="455" mass="48910">MPVAHLSSLREGVGLRELSGVDELSVPEGSLGVAEGLIERPGFRSFDSADAVIDHVSRTPDALGLVPWDAVGPRVRALAVEGESILEPDGAAPSDYPLRPKQGTGPDPGELRRVVIGGDVVLDRGQNYMAIRQGMGPDFSMDGGYAAITSRTLEPNPYSPSSTVHQFTAERTGRAGAVREYLSGADLTLANFENPVVEGAVYHPEEATFTGDLRLMPILEQAGIDGVTLGNNHVLDAGTSGLEETLGHLDRAGIERAGAGMDLAEAREPMIFDLGATRIGVLSHLSIPGYEWAWATETTPGTAPLVEDVVREDVERLRREVDLVVVMPHWGREYLAEPEPGQVKLAHAAVDAGADLVVGGHAHWPKGIELYEGAPIFYGVGNFLLDQSWSEETSTGIFAEITLHEDRIIQIQPVPFILLDYAQPNFLTPEAGGDRTLRKIYAASLGPEFEAYGER</sequence>
<gene>
    <name evidence="4" type="ORF">GBA63_02810</name>
</gene>
<feature type="region of interest" description="Disordered" evidence="2">
    <location>
        <begin position="86"/>
        <end position="109"/>
    </location>
</feature>
<evidence type="ECO:0000313" key="4">
    <source>
        <dbReference type="EMBL" id="QIN81680.1"/>
    </source>
</evidence>
<dbReference type="SMART" id="SM00854">
    <property type="entry name" value="PGA_cap"/>
    <property type="match status" value="1"/>
</dbReference>
<dbReference type="SUPFAM" id="SSF56300">
    <property type="entry name" value="Metallo-dependent phosphatases"/>
    <property type="match status" value="1"/>
</dbReference>
<dbReference type="InterPro" id="IPR029052">
    <property type="entry name" value="Metallo-depent_PP-like"/>
</dbReference>
<dbReference type="InterPro" id="IPR019079">
    <property type="entry name" value="Capsule_synth_CapA"/>
</dbReference>
<dbReference type="Pfam" id="PF09587">
    <property type="entry name" value="PGA_cap"/>
    <property type="match status" value="1"/>
</dbReference>
<dbReference type="EMBL" id="CP045119">
    <property type="protein sequence ID" value="QIN81680.1"/>
    <property type="molecule type" value="Genomic_DNA"/>
</dbReference>
<evidence type="ECO:0000256" key="1">
    <source>
        <dbReference type="ARBA" id="ARBA00005662"/>
    </source>
</evidence>
<evidence type="ECO:0000256" key="2">
    <source>
        <dbReference type="SAM" id="MobiDB-lite"/>
    </source>
</evidence>
<accession>A0A6G8Q5E7</accession>
<dbReference type="InterPro" id="IPR052169">
    <property type="entry name" value="CW_Biosynth-Accessory"/>
</dbReference>
<name>A0A6G8Q5E7_9ACTN</name>
<feature type="domain" description="Capsule synthesis protein CapA" evidence="3">
    <location>
        <begin position="113"/>
        <end position="387"/>
    </location>
</feature>
<dbReference type="PANTHER" id="PTHR33393:SF13">
    <property type="entry name" value="PGA BIOSYNTHESIS PROTEIN CAPA"/>
    <property type="match status" value="1"/>
</dbReference>
<dbReference type="Gene3D" id="3.60.21.10">
    <property type="match status" value="1"/>
</dbReference>
<dbReference type="PANTHER" id="PTHR33393">
    <property type="entry name" value="POLYGLUTAMINE SYNTHESIS ACCESSORY PROTEIN RV0574C-RELATED"/>
    <property type="match status" value="1"/>
</dbReference>
<comment type="similarity">
    <text evidence="1">Belongs to the CapA family.</text>
</comment>
<proteinExistence type="inferred from homology"/>
<evidence type="ECO:0000313" key="5">
    <source>
        <dbReference type="Proteomes" id="UP000501452"/>
    </source>
</evidence>
<reference evidence="4 5" key="1">
    <citation type="submission" date="2019-10" db="EMBL/GenBank/DDBJ databases">
        <title>Rubrobacter sp nov SCSIO 52090 isolated from a deep-sea sediment in the South China Sea.</title>
        <authorList>
            <person name="Chen R.W."/>
        </authorList>
    </citation>
    <scope>NUCLEOTIDE SEQUENCE [LARGE SCALE GENOMIC DNA]</scope>
    <source>
        <strain evidence="4 5">SCSIO 52909</strain>
    </source>
</reference>
<protein>
    <recommendedName>
        <fullName evidence="3">Capsule synthesis protein CapA domain-containing protein</fullName>
    </recommendedName>
</protein>
<dbReference type="KEGG" id="rub:GBA63_02810"/>
<keyword evidence="5" id="KW-1185">Reference proteome</keyword>
<evidence type="ECO:0000259" key="3">
    <source>
        <dbReference type="SMART" id="SM00854"/>
    </source>
</evidence>